<dbReference type="CDD" id="cd07042">
    <property type="entry name" value="STAS_SulP_like_sulfate_transporter"/>
    <property type="match status" value="1"/>
</dbReference>
<dbReference type="InterPro" id="IPR001902">
    <property type="entry name" value="SLC26A/SulP_fam"/>
</dbReference>
<dbReference type="OrthoDB" id="9771198at2"/>
<keyword evidence="8" id="KW-1185">Reference proteome</keyword>
<evidence type="ECO:0000256" key="3">
    <source>
        <dbReference type="ARBA" id="ARBA00022989"/>
    </source>
</evidence>
<feature type="transmembrane region" description="Helical" evidence="5">
    <location>
        <begin position="82"/>
        <end position="112"/>
    </location>
</feature>
<evidence type="ECO:0000313" key="8">
    <source>
        <dbReference type="Proteomes" id="UP000315440"/>
    </source>
</evidence>
<dbReference type="InterPro" id="IPR036513">
    <property type="entry name" value="STAS_dom_sf"/>
</dbReference>
<feature type="domain" description="STAS" evidence="6">
    <location>
        <begin position="438"/>
        <end position="549"/>
    </location>
</feature>
<evidence type="ECO:0000256" key="2">
    <source>
        <dbReference type="ARBA" id="ARBA00022692"/>
    </source>
</evidence>
<keyword evidence="3 5" id="KW-1133">Transmembrane helix</keyword>
<dbReference type="InterPro" id="IPR002645">
    <property type="entry name" value="STAS_dom"/>
</dbReference>
<evidence type="ECO:0000259" key="6">
    <source>
        <dbReference type="PROSITE" id="PS50801"/>
    </source>
</evidence>
<dbReference type="Pfam" id="PF00916">
    <property type="entry name" value="Sulfate_transp"/>
    <property type="match status" value="1"/>
</dbReference>
<feature type="transmembrane region" description="Helical" evidence="5">
    <location>
        <begin position="55"/>
        <end position="76"/>
    </location>
</feature>
<feature type="transmembrane region" description="Helical" evidence="5">
    <location>
        <begin position="200"/>
        <end position="221"/>
    </location>
</feature>
<keyword evidence="2 5" id="KW-0812">Transmembrane</keyword>
<feature type="transmembrane region" description="Helical" evidence="5">
    <location>
        <begin position="384"/>
        <end position="410"/>
    </location>
</feature>
<sequence>MIPQRFTPKLYTLLREGYGVSSLKADAMAGLTVAIVALPLAMALGIASGATPEQGLLTAIVAGFFISALGGSRVQIGGPTGAFVVIIAGVIAQYGFDGLALATLLAGVILIVAGYAQLGQIIRYIPHPVITGFTAGIAVIIASSQVRDFLGLPIDEVPAEIIPKWAAYFAAFNAIDPWAVGVGAGSLFTILLLRRFAPRAPGYLIAVLLSALFVAATHAPVETIGTKFGEVESALPSLSPPAWDFEKLASVTPAAFTIAFLAGIEALLSAVVADGMTGYRHRPNQELVGQGVANLASALFGGLPATGAIARTAANVKAGGRTPVAGIIHSALLMAIVYFFSGSMTSIPLASLAAILFVVAWGMSEHRQFVHLLKLPSSDRAVMLLTFLLTVFVDLTAAIGVGVTIASLLFMKHMSDSVSVTPQGGLVADALDNEQEDTTQRTELPPGVEVFRITGPLFFGVSNALVDTLHDIGQKPEAMIIRMKQVPYIDASGAKSIREMIKVCRDDGIKVVLSSPRKQPLGLLKKAGVFENGDDVVCAPSYDRAIEIAQDIVEQRAPNPFAETG</sequence>
<dbReference type="SUPFAM" id="SSF52091">
    <property type="entry name" value="SpoIIaa-like"/>
    <property type="match status" value="1"/>
</dbReference>
<evidence type="ECO:0000313" key="7">
    <source>
        <dbReference type="EMBL" id="TWT86943.1"/>
    </source>
</evidence>
<evidence type="ECO:0000256" key="5">
    <source>
        <dbReference type="SAM" id="Phobius"/>
    </source>
</evidence>
<accession>A0A5C5ZKJ0</accession>
<gene>
    <name evidence="7" type="primary">dauA_2</name>
    <name evidence="7" type="ORF">Mal64_37730</name>
</gene>
<dbReference type="GO" id="GO:0016020">
    <property type="term" value="C:membrane"/>
    <property type="evidence" value="ECO:0007669"/>
    <property type="project" value="UniProtKB-SubCell"/>
</dbReference>
<dbReference type="Gene3D" id="3.30.750.24">
    <property type="entry name" value="STAS domain"/>
    <property type="match status" value="1"/>
</dbReference>
<dbReference type="EMBL" id="SJPQ01000004">
    <property type="protein sequence ID" value="TWT86943.1"/>
    <property type="molecule type" value="Genomic_DNA"/>
</dbReference>
<name>A0A5C5ZKJ0_9BACT</name>
<dbReference type="PROSITE" id="PS50801">
    <property type="entry name" value="STAS"/>
    <property type="match status" value="1"/>
</dbReference>
<evidence type="ECO:0000256" key="4">
    <source>
        <dbReference type="ARBA" id="ARBA00023136"/>
    </source>
</evidence>
<comment type="subcellular location">
    <subcellularLocation>
        <location evidence="1">Membrane</location>
        <topology evidence="1">Multi-pass membrane protein</topology>
    </subcellularLocation>
</comment>
<comment type="caution">
    <text evidence="7">The sequence shown here is derived from an EMBL/GenBank/DDBJ whole genome shotgun (WGS) entry which is preliminary data.</text>
</comment>
<dbReference type="Proteomes" id="UP000315440">
    <property type="component" value="Unassembled WGS sequence"/>
</dbReference>
<reference evidence="7 8" key="1">
    <citation type="submission" date="2019-02" db="EMBL/GenBank/DDBJ databases">
        <title>Deep-cultivation of Planctomycetes and their phenomic and genomic characterization uncovers novel biology.</title>
        <authorList>
            <person name="Wiegand S."/>
            <person name="Jogler M."/>
            <person name="Boedeker C."/>
            <person name="Pinto D."/>
            <person name="Vollmers J."/>
            <person name="Rivas-Marin E."/>
            <person name="Kohn T."/>
            <person name="Peeters S.H."/>
            <person name="Heuer A."/>
            <person name="Rast P."/>
            <person name="Oberbeckmann S."/>
            <person name="Bunk B."/>
            <person name="Jeske O."/>
            <person name="Meyerdierks A."/>
            <person name="Storesund J.E."/>
            <person name="Kallscheuer N."/>
            <person name="Luecker S."/>
            <person name="Lage O.M."/>
            <person name="Pohl T."/>
            <person name="Merkel B.J."/>
            <person name="Hornburger P."/>
            <person name="Mueller R.-W."/>
            <person name="Bruemmer F."/>
            <person name="Labrenz M."/>
            <person name="Spormann A.M."/>
            <person name="Op Den Camp H."/>
            <person name="Overmann J."/>
            <person name="Amann R."/>
            <person name="Jetten M.S.M."/>
            <person name="Mascher T."/>
            <person name="Medema M.H."/>
            <person name="Devos D.P."/>
            <person name="Kaster A.-K."/>
            <person name="Ovreas L."/>
            <person name="Rohde M."/>
            <person name="Galperin M.Y."/>
            <person name="Jogler C."/>
        </authorList>
    </citation>
    <scope>NUCLEOTIDE SEQUENCE [LARGE SCALE GENOMIC DNA]</scope>
    <source>
        <strain evidence="7 8">Mal64</strain>
    </source>
</reference>
<proteinExistence type="predicted"/>
<feature type="transmembrane region" description="Helical" evidence="5">
    <location>
        <begin position="166"/>
        <end position="193"/>
    </location>
</feature>
<feature type="transmembrane region" description="Helical" evidence="5">
    <location>
        <begin position="254"/>
        <end position="275"/>
    </location>
</feature>
<dbReference type="GO" id="GO:0055085">
    <property type="term" value="P:transmembrane transport"/>
    <property type="evidence" value="ECO:0007669"/>
    <property type="project" value="InterPro"/>
</dbReference>
<feature type="transmembrane region" description="Helical" evidence="5">
    <location>
        <begin position="322"/>
        <end position="340"/>
    </location>
</feature>
<organism evidence="7 8">
    <name type="scientific">Pseudobythopirellula maris</name>
    <dbReference type="NCBI Taxonomy" id="2527991"/>
    <lineage>
        <taxon>Bacteria</taxon>
        <taxon>Pseudomonadati</taxon>
        <taxon>Planctomycetota</taxon>
        <taxon>Planctomycetia</taxon>
        <taxon>Pirellulales</taxon>
        <taxon>Lacipirellulaceae</taxon>
        <taxon>Pseudobythopirellula</taxon>
    </lineage>
</organism>
<feature type="transmembrane region" description="Helical" evidence="5">
    <location>
        <begin position="347"/>
        <end position="364"/>
    </location>
</feature>
<keyword evidence="4 5" id="KW-0472">Membrane</keyword>
<protein>
    <submittedName>
        <fullName evidence="7">C4-dicarboxylic acid transporter DauA</fullName>
    </submittedName>
</protein>
<feature type="transmembrane region" description="Helical" evidence="5">
    <location>
        <begin position="27"/>
        <end position="48"/>
    </location>
</feature>
<dbReference type="RefSeq" id="WP_146403153.1">
    <property type="nucleotide sequence ID" value="NZ_SJPQ01000004.1"/>
</dbReference>
<evidence type="ECO:0000256" key="1">
    <source>
        <dbReference type="ARBA" id="ARBA00004141"/>
    </source>
</evidence>
<dbReference type="AlphaFoldDB" id="A0A5C5ZKJ0"/>
<feature type="transmembrane region" description="Helical" evidence="5">
    <location>
        <begin position="124"/>
        <end position="146"/>
    </location>
</feature>
<dbReference type="InterPro" id="IPR011547">
    <property type="entry name" value="SLC26A/SulP_dom"/>
</dbReference>
<dbReference type="NCBIfam" id="TIGR00815">
    <property type="entry name" value="sulP"/>
    <property type="match status" value="1"/>
</dbReference>
<dbReference type="Pfam" id="PF01740">
    <property type="entry name" value="STAS"/>
    <property type="match status" value="1"/>
</dbReference>
<dbReference type="PANTHER" id="PTHR11814">
    <property type="entry name" value="SULFATE TRANSPORTER"/>
    <property type="match status" value="1"/>
</dbReference>